<sequence length="460" mass="54324">MEVNHLVREIENLEIENIIVRKYNRNFQIYPWIKSRIFHKVIMGNEVLQEKNKSVFWSQFKSLSYGFFNLFKRYDVWVFTNSSERVLVDNKYWDKSFDFLAKESNLKWLTVELCLFKKYKRKSVASKHVISRSIFIFVEEFYTLLFLRRKPVIEGRKVLDQVQQKLQTTVDTDGIIKKYLAQYRVMKFFLRILPKPKFIFLTVSYANFGYIQAWKEAGIKVIEMQHGLIGEEHYGYFYGKKLNSIQFPDEICVFGDADVRFFQEFTKMPVQKATPLGRSIIDYFKIKASPNRLPIKRIVVSLQDSDWSIELLNFVLECDKIMSNKITWIIQTRRTSASEYQSKYDFPSNFEFSEVSVYEAISKTDAHLTIFSTTSIESLSIGKATFLYNYKNAAKDFLGSFLENNKHVYFCDSVEEFVKNLENLPLISNEEIASSNDDNIVNGYLERSKEYLKKLLNESI</sequence>
<evidence type="ECO:0008006" key="3">
    <source>
        <dbReference type="Google" id="ProtNLM"/>
    </source>
</evidence>
<evidence type="ECO:0000313" key="2">
    <source>
        <dbReference type="Proteomes" id="UP000007463"/>
    </source>
</evidence>
<evidence type="ECO:0000313" key="1">
    <source>
        <dbReference type="EMBL" id="AEA44163.1"/>
    </source>
</evidence>
<organism evidence="1 2">
    <name type="scientific">Fluviicola taffensis (strain DSM 16823 / NCIMB 13979 / RW262)</name>
    <dbReference type="NCBI Taxonomy" id="755732"/>
    <lineage>
        <taxon>Bacteria</taxon>
        <taxon>Pseudomonadati</taxon>
        <taxon>Bacteroidota</taxon>
        <taxon>Flavobacteriia</taxon>
        <taxon>Flavobacteriales</taxon>
        <taxon>Crocinitomicaceae</taxon>
        <taxon>Fluviicola</taxon>
    </lineage>
</organism>
<accession>F2IA05</accession>
<dbReference type="Proteomes" id="UP000007463">
    <property type="component" value="Chromosome"/>
</dbReference>
<protein>
    <recommendedName>
        <fullName evidence="3">CDP-glycerol:poly(Glycerophosphate) glycerophosphotransferase</fullName>
    </recommendedName>
</protein>
<name>F2IA05_FLUTR</name>
<dbReference type="HOGENOM" id="CLU_616306_0_0_10"/>
<dbReference type="EMBL" id="CP002542">
    <property type="protein sequence ID" value="AEA44163.1"/>
    <property type="molecule type" value="Genomic_DNA"/>
</dbReference>
<proteinExistence type="predicted"/>
<gene>
    <name evidence="1" type="ordered locus">Fluta_2177</name>
</gene>
<keyword evidence="2" id="KW-1185">Reference proteome</keyword>
<reference evidence="1 2" key="1">
    <citation type="journal article" date="2011" name="Stand. Genomic Sci.">
        <title>Complete genome sequence of the gliding freshwater bacterium Fluviicola taffensis type strain (RW262).</title>
        <authorList>
            <person name="Woyke T."/>
            <person name="Chertkov O."/>
            <person name="Lapidus A."/>
            <person name="Nolan M."/>
            <person name="Lucas S."/>
            <person name="Del Rio T.G."/>
            <person name="Tice H."/>
            <person name="Cheng J.F."/>
            <person name="Tapia R."/>
            <person name="Han C."/>
            <person name="Goodwin L."/>
            <person name="Pitluck S."/>
            <person name="Liolios K."/>
            <person name="Pagani I."/>
            <person name="Ivanova N."/>
            <person name="Huntemann M."/>
            <person name="Mavromatis K."/>
            <person name="Mikhailova N."/>
            <person name="Pati A."/>
            <person name="Chen A."/>
            <person name="Palaniappan K."/>
            <person name="Land M."/>
            <person name="Hauser L."/>
            <person name="Brambilla E.M."/>
            <person name="Rohde M."/>
            <person name="Mwirichia R."/>
            <person name="Sikorski J."/>
            <person name="Tindall B.J."/>
            <person name="Goker M."/>
            <person name="Bristow J."/>
            <person name="Eisen J.A."/>
            <person name="Markowitz V."/>
            <person name="Hugenholtz P."/>
            <person name="Klenk H.P."/>
            <person name="Kyrpides N.C."/>
        </authorList>
    </citation>
    <scope>NUCLEOTIDE SEQUENCE [LARGE SCALE GENOMIC DNA]</scope>
    <source>
        <strain evidence="2">DSM 16823 / RW262 / RW262</strain>
    </source>
</reference>
<reference evidence="2" key="2">
    <citation type="submission" date="2011-02" db="EMBL/GenBank/DDBJ databases">
        <title>The complete genome of Fluviicola taffensis DSM 16823.</title>
        <authorList>
            <consortium name="US DOE Joint Genome Institute (JGI-PGF)"/>
            <person name="Lucas S."/>
            <person name="Copeland A."/>
            <person name="Lapidus A."/>
            <person name="Bruce D."/>
            <person name="Goodwin L."/>
            <person name="Pitluck S."/>
            <person name="Kyrpides N."/>
            <person name="Mavromatis K."/>
            <person name="Ivanova N."/>
            <person name="Mikhailova N."/>
            <person name="Pagani I."/>
            <person name="Chertkov O."/>
            <person name="Detter J.C."/>
            <person name="Han C."/>
            <person name="Tapia R."/>
            <person name="Land M."/>
            <person name="Hauser L."/>
            <person name="Markowitz V."/>
            <person name="Cheng J.-F."/>
            <person name="Hugenholtz P."/>
            <person name="Woyke T."/>
            <person name="Wu D."/>
            <person name="Tindall B."/>
            <person name="Pomrenke H.G."/>
            <person name="Brambilla E."/>
            <person name="Klenk H.-P."/>
            <person name="Eisen J.A."/>
        </authorList>
    </citation>
    <scope>NUCLEOTIDE SEQUENCE [LARGE SCALE GENOMIC DNA]</scope>
    <source>
        <strain evidence="2">DSM 16823 / RW262 / RW262</strain>
    </source>
</reference>
<dbReference type="AlphaFoldDB" id="F2IA05"/>
<dbReference type="KEGG" id="fte:Fluta_2177"/>
<dbReference type="STRING" id="755732.Fluta_2177"/>
<dbReference type="eggNOG" id="COG1887">
    <property type="taxonomic scope" value="Bacteria"/>
</dbReference>